<name>A0A0A9G375_ARUDO</name>
<organism evidence="3">
    <name type="scientific">Arundo donax</name>
    <name type="common">Giant reed</name>
    <name type="synonym">Donax arundinaceus</name>
    <dbReference type="NCBI Taxonomy" id="35708"/>
    <lineage>
        <taxon>Eukaryota</taxon>
        <taxon>Viridiplantae</taxon>
        <taxon>Streptophyta</taxon>
        <taxon>Embryophyta</taxon>
        <taxon>Tracheophyta</taxon>
        <taxon>Spermatophyta</taxon>
        <taxon>Magnoliopsida</taxon>
        <taxon>Liliopsida</taxon>
        <taxon>Poales</taxon>
        <taxon>Poaceae</taxon>
        <taxon>PACMAD clade</taxon>
        <taxon>Arundinoideae</taxon>
        <taxon>Arundineae</taxon>
        <taxon>Arundo</taxon>
    </lineage>
</organism>
<protein>
    <recommendedName>
        <fullName evidence="2">Transposase MuDR plant domain-containing protein</fullName>
    </recommendedName>
</protein>
<dbReference type="Pfam" id="PF03108">
    <property type="entry name" value="DBD_Tnp_Mut"/>
    <property type="match status" value="1"/>
</dbReference>
<reference evidence="3" key="1">
    <citation type="submission" date="2014-09" db="EMBL/GenBank/DDBJ databases">
        <authorList>
            <person name="Magalhaes I.L.F."/>
            <person name="Oliveira U."/>
            <person name="Santos F.R."/>
            <person name="Vidigal T.H.D.A."/>
            <person name="Brescovit A.D."/>
            <person name="Santos A.J."/>
        </authorList>
    </citation>
    <scope>NUCLEOTIDE SEQUENCE</scope>
    <source>
        <tissue evidence="3">Shoot tissue taken approximately 20 cm above the soil surface</tissue>
    </source>
</reference>
<reference evidence="3" key="2">
    <citation type="journal article" date="2015" name="Data Brief">
        <title>Shoot transcriptome of the giant reed, Arundo donax.</title>
        <authorList>
            <person name="Barrero R.A."/>
            <person name="Guerrero F.D."/>
            <person name="Moolhuijzen P."/>
            <person name="Goolsby J.A."/>
            <person name="Tidwell J."/>
            <person name="Bellgard S.E."/>
            <person name="Bellgard M.I."/>
        </authorList>
    </citation>
    <scope>NUCLEOTIDE SEQUENCE</scope>
    <source>
        <tissue evidence="3">Shoot tissue taken approximately 20 cm above the soil surface</tissue>
    </source>
</reference>
<accession>A0A0A9G375</accession>
<dbReference type="EMBL" id="GBRH01180900">
    <property type="protein sequence ID" value="JAE16996.1"/>
    <property type="molecule type" value="Transcribed_RNA"/>
</dbReference>
<dbReference type="InterPro" id="IPR004332">
    <property type="entry name" value="Transposase_MuDR"/>
</dbReference>
<feature type="domain" description="Transposase MuDR plant" evidence="2">
    <location>
        <begin position="85"/>
        <end position="123"/>
    </location>
</feature>
<feature type="region of interest" description="Disordered" evidence="1">
    <location>
        <begin position="39"/>
        <end position="60"/>
    </location>
</feature>
<evidence type="ECO:0000256" key="1">
    <source>
        <dbReference type="SAM" id="MobiDB-lite"/>
    </source>
</evidence>
<evidence type="ECO:0000313" key="3">
    <source>
        <dbReference type="EMBL" id="JAE16996.1"/>
    </source>
</evidence>
<evidence type="ECO:0000259" key="2">
    <source>
        <dbReference type="Pfam" id="PF03108"/>
    </source>
</evidence>
<sequence>MSDEQMYVALGLRAEDERVQKAAQEGDIEGATQGVGVQGGAAQGGCAQGGAAQGGAAARDDTHGAAIPVEDYAPLQIIYDKDNPKFKLGTMFPNMKEFKLAVRQWAINTEFELATEKSCKTKFRGYKEGYY</sequence>
<proteinExistence type="predicted"/>
<dbReference type="AlphaFoldDB" id="A0A0A9G375"/>
<feature type="compositionally biased region" description="Gly residues" evidence="1">
    <location>
        <begin position="39"/>
        <end position="53"/>
    </location>
</feature>